<keyword evidence="8" id="KW-1185">Reference proteome</keyword>
<dbReference type="InterPro" id="IPR006311">
    <property type="entry name" value="TAT_signal"/>
</dbReference>
<sequence length="536" mass="57982">MANRRDFLALGVAAAALPAFSAARANGSLGAPVETATGKIRGFLDEGVHVFRGIPYGVAERFKAAVPAQPWTGVRDMLGWGFDAPQGRSAPHQNAFSLVASDKSLQRAQSEDCLALNVWTSSLDANAKRPVMVWLHGGGFVSGSASTAVHDGRNLARDAEVVVVSLNHRLNVLGFTHLDDPEFADSGNAGVLDIALALRWVRENIARFGGDPDNVTLFGYSGGGQKVSTLMAMPDARGLFHKAIVQSGQNPLLLSPDQAAANTRALHAELGLTQGDARGLQSVPLASLMAAFSRVWTAPPRQVWGFPARFSPVVDGHNVPAHPYDALHLSADVPLIIGSMREEMAGFTLMGDPDAYRMSLSDLTARLAPYMGSDTKEIIDGYRAIHPDFSPWDLYTLISADAPTRINSILIAEKRHALGLAPTFMYRVDWQTRVFDGLMKAPHGLEVPLIFRNVVEDSGLNGGGEDAFALSQDLSDAWVSFAHSGRPDTPRHAWPAYNSSTRSTMLFDRQTRVEDDPGAVERRMLDGFARRQLAKR</sequence>
<evidence type="ECO:0000256" key="1">
    <source>
        <dbReference type="ARBA" id="ARBA00005964"/>
    </source>
</evidence>
<comment type="caution">
    <text evidence="7">The sequence shown here is derived from an EMBL/GenBank/DDBJ whole genome shotgun (WGS) entry which is preliminary data.</text>
</comment>
<evidence type="ECO:0000259" key="6">
    <source>
        <dbReference type="Pfam" id="PF00135"/>
    </source>
</evidence>
<dbReference type="PANTHER" id="PTHR43918">
    <property type="entry name" value="ACETYLCHOLINESTERASE"/>
    <property type="match status" value="1"/>
</dbReference>
<evidence type="ECO:0000256" key="3">
    <source>
        <dbReference type="ARBA" id="ARBA00022801"/>
    </source>
</evidence>
<evidence type="ECO:0000256" key="5">
    <source>
        <dbReference type="RuleBase" id="RU361235"/>
    </source>
</evidence>
<gene>
    <name evidence="7" type="ORF">ABDJ38_05940</name>
</gene>
<dbReference type="EMBL" id="JBDLBR010000002">
    <property type="protein sequence ID" value="MEN7536707.1"/>
    <property type="molecule type" value="Genomic_DNA"/>
</dbReference>
<dbReference type="Gene3D" id="3.40.50.1820">
    <property type="entry name" value="alpha/beta hydrolase"/>
    <property type="match status" value="1"/>
</dbReference>
<keyword evidence="4" id="KW-1015">Disulfide bond</keyword>
<evidence type="ECO:0000313" key="8">
    <source>
        <dbReference type="Proteomes" id="UP001484535"/>
    </source>
</evidence>
<dbReference type="EC" id="3.1.1.-" evidence="5"/>
<dbReference type="InterPro" id="IPR019826">
    <property type="entry name" value="Carboxylesterase_B_AS"/>
</dbReference>
<evidence type="ECO:0000313" key="7">
    <source>
        <dbReference type="EMBL" id="MEN7536707.1"/>
    </source>
</evidence>
<protein>
    <recommendedName>
        <fullName evidence="5">Carboxylic ester hydrolase</fullName>
        <ecNumber evidence="5">3.1.1.-</ecNumber>
    </recommendedName>
</protein>
<dbReference type="SUPFAM" id="SSF53474">
    <property type="entry name" value="alpha/beta-Hydrolases"/>
    <property type="match status" value="1"/>
</dbReference>
<organism evidence="7 8">
    <name type="scientific">Aurantiacibacter flavus</name>
    <dbReference type="NCBI Taxonomy" id="3145232"/>
    <lineage>
        <taxon>Bacteria</taxon>
        <taxon>Pseudomonadati</taxon>
        <taxon>Pseudomonadota</taxon>
        <taxon>Alphaproteobacteria</taxon>
        <taxon>Sphingomonadales</taxon>
        <taxon>Erythrobacteraceae</taxon>
        <taxon>Aurantiacibacter</taxon>
    </lineage>
</organism>
<keyword evidence="3 5" id="KW-0378">Hydrolase</keyword>
<evidence type="ECO:0000256" key="4">
    <source>
        <dbReference type="ARBA" id="ARBA00023157"/>
    </source>
</evidence>
<proteinExistence type="inferred from homology"/>
<comment type="similarity">
    <text evidence="2">Belongs to the 'GDXG' lipolytic enzyme family.</text>
</comment>
<feature type="domain" description="Carboxylesterase type B" evidence="6">
    <location>
        <begin position="33"/>
        <end position="515"/>
    </location>
</feature>
<dbReference type="InterPro" id="IPR002018">
    <property type="entry name" value="CarbesteraseB"/>
</dbReference>
<dbReference type="PROSITE" id="PS51318">
    <property type="entry name" value="TAT"/>
    <property type="match status" value="1"/>
</dbReference>
<name>A0ABV0CY06_9SPHN</name>
<dbReference type="PROSITE" id="PS01173">
    <property type="entry name" value="LIPASE_GDXG_HIS"/>
    <property type="match status" value="1"/>
</dbReference>
<dbReference type="Proteomes" id="UP001484535">
    <property type="component" value="Unassembled WGS sequence"/>
</dbReference>
<dbReference type="InterPro" id="IPR002168">
    <property type="entry name" value="Lipase_GDXG_HIS_AS"/>
</dbReference>
<feature type="chain" id="PRO_5044987706" description="Carboxylic ester hydrolase" evidence="5">
    <location>
        <begin position="26"/>
        <end position="536"/>
    </location>
</feature>
<dbReference type="PRINTS" id="PR00878">
    <property type="entry name" value="CHOLNESTRASE"/>
</dbReference>
<dbReference type="InterPro" id="IPR050654">
    <property type="entry name" value="AChE-related_enzymes"/>
</dbReference>
<keyword evidence="5" id="KW-0732">Signal</keyword>
<dbReference type="PANTHER" id="PTHR43918:SF4">
    <property type="entry name" value="CARBOXYLIC ESTER HYDROLASE"/>
    <property type="match status" value="1"/>
</dbReference>
<feature type="signal peptide" evidence="5">
    <location>
        <begin position="1"/>
        <end position="25"/>
    </location>
</feature>
<evidence type="ECO:0000256" key="2">
    <source>
        <dbReference type="ARBA" id="ARBA00010515"/>
    </source>
</evidence>
<reference evidence="7 8" key="1">
    <citation type="submission" date="2024-05" db="EMBL/GenBank/DDBJ databases">
        <authorList>
            <person name="Park S."/>
        </authorList>
    </citation>
    <scope>NUCLEOTIDE SEQUENCE [LARGE SCALE GENOMIC DNA]</scope>
    <source>
        <strain evidence="7 8">DGU5</strain>
    </source>
</reference>
<comment type="similarity">
    <text evidence="1 5">Belongs to the type-B carboxylesterase/lipase family.</text>
</comment>
<dbReference type="InterPro" id="IPR000997">
    <property type="entry name" value="Cholinesterase"/>
</dbReference>
<accession>A0ABV0CY06</accession>
<dbReference type="PROSITE" id="PS00122">
    <property type="entry name" value="CARBOXYLESTERASE_B_1"/>
    <property type="match status" value="1"/>
</dbReference>
<dbReference type="InterPro" id="IPR029058">
    <property type="entry name" value="AB_hydrolase_fold"/>
</dbReference>
<dbReference type="RefSeq" id="WP_346784160.1">
    <property type="nucleotide sequence ID" value="NZ_JBDLBR010000002.1"/>
</dbReference>
<dbReference type="Pfam" id="PF00135">
    <property type="entry name" value="COesterase"/>
    <property type="match status" value="1"/>
</dbReference>